<evidence type="ECO:0000256" key="10">
    <source>
        <dbReference type="ARBA" id="ARBA00023242"/>
    </source>
</evidence>
<evidence type="ECO:0000256" key="4">
    <source>
        <dbReference type="ARBA" id="ARBA00022737"/>
    </source>
</evidence>
<dbReference type="EMBL" id="JAPXFL010000007">
    <property type="protein sequence ID" value="KAK9504411.1"/>
    <property type="molecule type" value="Genomic_DNA"/>
</dbReference>
<comment type="function">
    <text evidence="1">May be involved in transcriptional regulation.</text>
</comment>
<dbReference type="PROSITE" id="PS00028">
    <property type="entry name" value="ZINC_FINGER_C2H2_1"/>
    <property type="match status" value="2"/>
</dbReference>
<feature type="domain" description="C2H2-type" evidence="13">
    <location>
        <begin position="713"/>
        <end position="740"/>
    </location>
</feature>
<feature type="compositionally biased region" description="Polar residues" evidence="12">
    <location>
        <begin position="240"/>
        <end position="249"/>
    </location>
</feature>
<gene>
    <name evidence="15" type="ORF">O3M35_010747</name>
</gene>
<dbReference type="FunFam" id="3.30.160.60:FF:000097">
    <property type="entry name" value="Zinc finger protein"/>
    <property type="match status" value="1"/>
</dbReference>
<evidence type="ECO:0000256" key="5">
    <source>
        <dbReference type="ARBA" id="ARBA00022771"/>
    </source>
</evidence>
<dbReference type="SUPFAM" id="SSF57667">
    <property type="entry name" value="beta-beta-alpha zinc fingers"/>
    <property type="match status" value="1"/>
</dbReference>
<dbReference type="AlphaFoldDB" id="A0AAW1D071"/>
<keyword evidence="16" id="KW-1185">Reference proteome</keyword>
<evidence type="ECO:0000256" key="7">
    <source>
        <dbReference type="ARBA" id="ARBA00023015"/>
    </source>
</evidence>
<feature type="compositionally biased region" description="Basic residues" evidence="12">
    <location>
        <begin position="685"/>
        <end position="694"/>
    </location>
</feature>
<dbReference type="InterPro" id="IPR013087">
    <property type="entry name" value="Znf_C2H2_type"/>
</dbReference>
<feature type="domain" description="CCHC-type" evidence="14">
    <location>
        <begin position="93"/>
        <end position="109"/>
    </location>
</feature>
<keyword evidence="8" id="KW-0238">DNA-binding</keyword>
<evidence type="ECO:0000259" key="14">
    <source>
        <dbReference type="PROSITE" id="PS50158"/>
    </source>
</evidence>
<comment type="caution">
    <text evidence="15">The sequence shown here is derived from an EMBL/GenBank/DDBJ whole genome shotgun (WGS) entry which is preliminary data.</text>
</comment>
<keyword evidence="9" id="KW-0804">Transcription</keyword>
<dbReference type="InterPro" id="IPR036236">
    <property type="entry name" value="Znf_C2H2_sf"/>
</dbReference>
<organism evidence="15 16">
    <name type="scientific">Rhynocoris fuscipes</name>
    <dbReference type="NCBI Taxonomy" id="488301"/>
    <lineage>
        <taxon>Eukaryota</taxon>
        <taxon>Metazoa</taxon>
        <taxon>Ecdysozoa</taxon>
        <taxon>Arthropoda</taxon>
        <taxon>Hexapoda</taxon>
        <taxon>Insecta</taxon>
        <taxon>Pterygota</taxon>
        <taxon>Neoptera</taxon>
        <taxon>Paraneoptera</taxon>
        <taxon>Hemiptera</taxon>
        <taxon>Heteroptera</taxon>
        <taxon>Panheteroptera</taxon>
        <taxon>Cimicomorpha</taxon>
        <taxon>Reduviidae</taxon>
        <taxon>Harpactorinae</taxon>
        <taxon>Harpactorini</taxon>
        <taxon>Rhynocoris</taxon>
    </lineage>
</organism>
<name>A0AAW1D071_9HEMI</name>
<dbReference type="SMART" id="SM00355">
    <property type="entry name" value="ZnF_C2H2"/>
    <property type="match status" value="2"/>
</dbReference>
<feature type="compositionally biased region" description="Low complexity" evidence="12">
    <location>
        <begin position="674"/>
        <end position="684"/>
    </location>
</feature>
<keyword evidence="3" id="KW-0479">Metal-binding</keyword>
<evidence type="ECO:0000313" key="16">
    <source>
        <dbReference type="Proteomes" id="UP001461498"/>
    </source>
</evidence>
<keyword evidence="6" id="KW-0862">Zinc</keyword>
<dbReference type="PROSITE" id="PS50157">
    <property type="entry name" value="ZINC_FINGER_C2H2_2"/>
    <property type="match status" value="2"/>
</dbReference>
<evidence type="ECO:0000256" key="6">
    <source>
        <dbReference type="ARBA" id="ARBA00022833"/>
    </source>
</evidence>
<keyword evidence="4" id="KW-0677">Repeat</keyword>
<dbReference type="FunFam" id="3.30.160.60:FF:000145">
    <property type="entry name" value="Zinc finger protein 574"/>
    <property type="match status" value="1"/>
</dbReference>
<evidence type="ECO:0000259" key="13">
    <source>
        <dbReference type="PROSITE" id="PS50157"/>
    </source>
</evidence>
<evidence type="ECO:0000256" key="3">
    <source>
        <dbReference type="ARBA" id="ARBA00022723"/>
    </source>
</evidence>
<dbReference type="Proteomes" id="UP001461498">
    <property type="component" value="Unassembled WGS sequence"/>
</dbReference>
<dbReference type="GO" id="GO:0043565">
    <property type="term" value="F:sequence-specific DNA binding"/>
    <property type="evidence" value="ECO:0007669"/>
    <property type="project" value="TreeGrafter"/>
</dbReference>
<protein>
    <submittedName>
        <fullName evidence="15">Uncharacterized protein</fullName>
    </submittedName>
</protein>
<evidence type="ECO:0000256" key="12">
    <source>
        <dbReference type="SAM" id="MobiDB-lite"/>
    </source>
</evidence>
<feature type="domain" description="C2H2-type" evidence="13">
    <location>
        <begin position="741"/>
        <end position="768"/>
    </location>
</feature>
<keyword evidence="5 11" id="KW-0863">Zinc-finger</keyword>
<reference evidence="15 16" key="1">
    <citation type="submission" date="2022-12" db="EMBL/GenBank/DDBJ databases">
        <title>Chromosome-level genome assembly of true bugs.</title>
        <authorList>
            <person name="Ma L."/>
            <person name="Li H."/>
        </authorList>
    </citation>
    <scope>NUCLEOTIDE SEQUENCE [LARGE SCALE GENOMIC DNA]</scope>
    <source>
        <strain evidence="15">Lab_2022b</strain>
    </source>
</reference>
<evidence type="ECO:0000256" key="8">
    <source>
        <dbReference type="ARBA" id="ARBA00023125"/>
    </source>
</evidence>
<evidence type="ECO:0000256" key="11">
    <source>
        <dbReference type="PROSITE-ProRule" id="PRU00042"/>
    </source>
</evidence>
<keyword evidence="10" id="KW-0539">Nucleus</keyword>
<evidence type="ECO:0000256" key="2">
    <source>
        <dbReference type="ARBA" id="ARBA00004123"/>
    </source>
</evidence>
<evidence type="ECO:0000256" key="9">
    <source>
        <dbReference type="ARBA" id="ARBA00023163"/>
    </source>
</evidence>
<feature type="compositionally biased region" description="Low complexity" evidence="12">
    <location>
        <begin position="695"/>
        <end position="704"/>
    </location>
</feature>
<dbReference type="PANTHER" id="PTHR24408">
    <property type="entry name" value="ZINC FINGER PROTEIN"/>
    <property type="match status" value="1"/>
</dbReference>
<dbReference type="Gene3D" id="3.30.160.60">
    <property type="entry name" value="Classic Zinc Finger"/>
    <property type="match status" value="2"/>
</dbReference>
<accession>A0AAW1D071</accession>
<feature type="region of interest" description="Disordered" evidence="12">
    <location>
        <begin position="234"/>
        <end position="302"/>
    </location>
</feature>
<keyword evidence="7" id="KW-0805">Transcription regulation</keyword>
<feature type="region of interest" description="Disordered" evidence="12">
    <location>
        <begin position="674"/>
        <end position="704"/>
    </location>
</feature>
<dbReference type="GO" id="GO:0008270">
    <property type="term" value="F:zinc ion binding"/>
    <property type="evidence" value="ECO:0007669"/>
    <property type="project" value="UniProtKB-KW"/>
</dbReference>
<dbReference type="PANTHER" id="PTHR24408:SF58">
    <property type="entry name" value="TRANSCRIPTION FACTOR (TFIIIA), PUTATIVE (AFU_ORTHOLOGUE AFUA_1G05150)-RELATED"/>
    <property type="match status" value="1"/>
</dbReference>
<proteinExistence type="predicted"/>
<sequence length="786" mass="86513">MDAELEPTPHKRLNSSQEVITCKDFLNSTLEDILEGLSDEGVVEVRRIKRRQDSALVDTASLVLTFNKPRPPSSIQAAFYKLKVRPYIPSPMRCYKCQRFGHTSTRCKEAESICSCGKVKHEGDCSPPMKCVNCGGDHSAKSSICPVMAMEKEIQKLKTVRQLSYHDAKAIVGSKSFVRERVSFATKAGTAKASVVPGPSYGQTIFTPAPSLRGTIVKVGEILSKDTSGASSEVLPAVTLPSNVPSTSRGDVDNKNGKKRTGQCESTYEEVVEAKPSQRPPKKNTDTSKSPPKSQRRCSKIKRSVVGESRLQFHYSSCNAAEILLAMDISNERIRRDIPSSKADLFDFVNTTSENLKSIGIEPHSNSEQIVDNKETNNNHLMMNSVDMSSYSEWPNIDSSMLEELNCWTTQDTGAHHSNKVDNTDGAIYTLTVLNGAEHSSWFKPDDKEENKLTSASLDLETILLNGLAPTFQNSFPTEDKPSEFTFDDSGFGGSGTTGSTSTGSIVEIKKEELCNPPPSSIASSNPPGTGIVTEIVLANATFNNNNEWKQENNNEVDSLLRNALQGKSLARYNGIKKESVEIKTEEDEKILNMETPILYETPSLIDSDNPSSAHSMDDMFLSHLDVSYPEDYEKLKRIETEVAESVEQFNRSYIASSSHIQVATGSLITLPTTTSNPTPVTNKSTKKYTKRAKSTTTNSTTASGVRKERSLHYCSICNKGFKDKYSVNVHIRTHTGEKPFTCSLCCKSFRQKAHLAKHYQTHMAQAKNGLAASSQKSNKSLVHSS</sequence>
<dbReference type="InterPro" id="IPR001878">
    <property type="entry name" value="Znf_CCHC"/>
</dbReference>
<dbReference type="PROSITE" id="PS50158">
    <property type="entry name" value="ZF_CCHC"/>
    <property type="match status" value="1"/>
</dbReference>
<dbReference type="GO" id="GO:0000981">
    <property type="term" value="F:DNA-binding transcription factor activity, RNA polymerase II-specific"/>
    <property type="evidence" value="ECO:0007669"/>
    <property type="project" value="TreeGrafter"/>
</dbReference>
<comment type="subcellular location">
    <subcellularLocation>
        <location evidence="2">Nucleus</location>
    </subcellularLocation>
</comment>
<dbReference type="GO" id="GO:0005634">
    <property type="term" value="C:nucleus"/>
    <property type="evidence" value="ECO:0007669"/>
    <property type="project" value="UniProtKB-SubCell"/>
</dbReference>
<evidence type="ECO:0000256" key="1">
    <source>
        <dbReference type="ARBA" id="ARBA00003767"/>
    </source>
</evidence>
<evidence type="ECO:0000313" key="15">
    <source>
        <dbReference type="EMBL" id="KAK9504411.1"/>
    </source>
</evidence>